<feature type="region of interest" description="Disordered" evidence="1">
    <location>
        <begin position="1"/>
        <end position="46"/>
    </location>
</feature>
<proteinExistence type="predicted"/>
<sequence length="90" mass="9502">MGDGNRNIDIAETWTTPLASRPSPVATQTMPNPDSNPNANPNVNANANANANVERVQTDKGENLNAINVTNRGIFIFILIASNSSALIAV</sequence>
<comment type="caution">
    <text evidence="2">The sequence shown here is derived from an EMBL/GenBank/DDBJ whole genome shotgun (WGS) entry which is preliminary data.</text>
</comment>
<accession>A0A484B5H8</accession>
<keyword evidence="3" id="KW-1185">Reference proteome</keyword>
<protein>
    <submittedName>
        <fullName evidence="2">Uncharacterized protein</fullName>
    </submittedName>
</protein>
<organism evidence="2 3">
    <name type="scientific">Drosophila navojoa</name>
    <name type="common">Fruit fly</name>
    <dbReference type="NCBI Taxonomy" id="7232"/>
    <lineage>
        <taxon>Eukaryota</taxon>
        <taxon>Metazoa</taxon>
        <taxon>Ecdysozoa</taxon>
        <taxon>Arthropoda</taxon>
        <taxon>Hexapoda</taxon>
        <taxon>Insecta</taxon>
        <taxon>Pterygota</taxon>
        <taxon>Neoptera</taxon>
        <taxon>Endopterygota</taxon>
        <taxon>Diptera</taxon>
        <taxon>Brachycera</taxon>
        <taxon>Muscomorpha</taxon>
        <taxon>Ephydroidea</taxon>
        <taxon>Drosophilidae</taxon>
        <taxon>Drosophila</taxon>
    </lineage>
</organism>
<feature type="compositionally biased region" description="Polar residues" evidence="1">
    <location>
        <begin position="25"/>
        <end position="35"/>
    </location>
</feature>
<evidence type="ECO:0000313" key="3">
    <source>
        <dbReference type="Proteomes" id="UP000295192"/>
    </source>
</evidence>
<name>A0A484B5H8_DRONA</name>
<reference evidence="2 3" key="1">
    <citation type="journal article" date="2019" name="J. Hered.">
        <title>An Improved Genome Assembly for Drosophila navojoa, the Basal Species in the mojavensis Cluster.</title>
        <authorList>
            <person name="Vanderlinde T."/>
            <person name="Dupim E.G."/>
            <person name="Nazario-Yepiz N.O."/>
            <person name="Carvalho A.B."/>
        </authorList>
    </citation>
    <scope>NUCLEOTIDE SEQUENCE [LARGE SCALE GENOMIC DNA]</scope>
    <source>
        <strain evidence="2">Navoj_Jal97</strain>
        <tissue evidence="2">Whole organism</tissue>
    </source>
</reference>
<gene>
    <name evidence="2" type="ORF">AWZ03_010491</name>
</gene>
<feature type="compositionally biased region" description="Low complexity" evidence="1">
    <location>
        <begin position="36"/>
        <end position="46"/>
    </location>
</feature>
<dbReference type="AlphaFoldDB" id="A0A484B5H8"/>
<evidence type="ECO:0000256" key="1">
    <source>
        <dbReference type="SAM" id="MobiDB-lite"/>
    </source>
</evidence>
<evidence type="ECO:0000313" key="2">
    <source>
        <dbReference type="EMBL" id="TDG43075.1"/>
    </source>
</evidence>
<dbReference type="EMBL" id="LSRL02000179">
    <property type="protein sequence ID" value="TDG43075.1"/>
    <property type="molecule type" value="Genomic_DNA"/>
</dbReference>
<dbReference type="Proteomes" id="UP000295192">
    <property type="component" value="Unassembled WGS sequence"/>
</dbReference>